<evidence type="ECO:0000313" key="11">
    <source>
        <dbReference type="EMBL" id="CAL5136964.1"/>
    </source>
</evidence>
<feature type="region of interest" description="Disordered" evidence="5">
    <location>
        <begin position="1064"/>
        <end position="1087"/>
    </location>
</feature>
<dbReference type="GO" id="GO:0030991">
    <property type="term" value="C:intraciliary transport particle A"/>
    <property type="evidence" value="ECO:0007669"/>
    <property type="project" value="TreeGrafter"/>
</dbReference>
<dbReference type="GO" id="GO:0061512">
    <property type="term" value="P:protein localization to cilium"/>
    <property type="evidence" value="ECO:0007669"/>
    <property type="project" value="TreeGrafter"/>
</dbReference>
<sequence length="1480" mass="165344">MAFCDQELMAKMFYYLREGYPNHAADLAESSLKKYPNDPTLKIHMGCSAIIEGKTQEAIRRFNDLRDKEDYSLAAYVALVHACKKMPDAGHDAVKEFEGKVRESRRHASDMALYFAGLVLFFFQRYEKSREYIERSLKANLLFREALTLNGWIDLMGNDESLQKKCIRYFEESTNDEEAMTAECLMGKSKYFQCCNSLQSALDMLNVAVVNYPTYLPALLEKMHIQLMLQDWDQTIDTAQRCISMEPMCIEALKHQLLFMMCKKGSLVESRKKLDELALALQNSEPNYSGLYRELSGLFASVCNRDPVILQKLAQLAEKAAILDPRDDKCAINLGKILLTLGRPKEASGRFQRALELCETSIVGLQGIVRCQLAQGCLKEASNQLEFLSELQPTIGKSAELNYMAAVLGRKQAASTQKILAYLDEAVAIQFKKFQGKNLSPEYYEAMDPDFLIQIVTEYLYLAPQQPPSTGANAMISNSTEIPKSRGDPILMRCLNVLEPLTAVAPGIQWAVYLLAHVHYLLGNTMAALSSVKSCLELDQTLVEGHILLAQIYLYQANLKMAEQALEAGLSNNFEVRNHPLYQLVKARLLIKQGSAKVAIQILKQTIASVNSSSANRAGSAPRNPSFAKSTGFGSPGLSNGDRLSLYLELAEAHRSLNEMHEATKVIQDAQLAFAGSTEAGRVTVATADLALNQGDHEAALITLRTIRPDQPYYLIARQHMADIYLNHRKEKKLYAACYRELADKLDTTEAHLLLGDAYMTIQEPERAMEVYEGVLRKNPNDLRLAMKMGQALVKTHHYGKAVSYYEAAVKGGQKALCLDLVDLLIKLKQYEKARKILTPLITESSADSDSLESSEVRRALQLLGSLSEAESLKANEQIDLLNQIKAVHARRLARVQTAEVGDVVAEQRLAMGDICLQLAKIHTNQLRVLMGDRKLVIADRERTKDDKSESTKSGDEVSKADPNSLTFHQETAAHLCNEVISQVAAIAGCKTVDSRRPATLGLIHVMGGGELSRIRRATVRMEATALSQLASLYLTALDYANCEQATLKLAQLQEELESCDQSNLNPMTCSEPTPQDSQRLPKPNVQASTATDLTSILVGLQPAASVMAELMYAKADFESASKHLESIMRKNPTDYQTLARLIDALRRAGNLQRVPEFLDKSKNTDPRGDSSTGYNYCRGLYHWITGEATLALQHFNRARADVDYTEKAVYRMAEICLNPDNHVPTGDGGDLTFTGNNCNSGVNTAPSVVGQLAAYEENARNVGVGYDTAEQLLKELHTVKDKKRFRFLKNTLLLMTRSKTNVESALESFAQMAKEEPDNGTVIYGAAACYMMLKQTQKAKNQLKRLAKVPWNVQEAEELEKAWLLLADIYIQSGKSDLSHDLLKRCLQYNKSCTKAYEYTGYIREKEQNFQEAARNYELAWTNSNKQNPSIGYKLAYNYLKIRQLIEAVQICLQVLSVCPNYPKIRKEILDKARMGLRT</sequence>
<dbReference type="Pfam" id="PF25063">
    <property type="entry name" value="ARM_TT21_C"/>
    <property type="match status" value="1"/>
</dbReference>
<dbReference type="SMART" id="SM00028">
    <property type="entry name" value="TPR"/>
    <property type="match status" value="10"/>
</dbReference>
<evidence type="ECO:0000259" key="10">
    <source>
        <dbReference type="Pfam" id="PF25068"/>
    </source>
</evidence>
<dbReference type="FunFam" id="1.25.40.10:FF:000548">
    <property type="entry name" value="Tetratricopeptide repeat domain 21A"/>
    <property type="match status" value="1"/>
</dbReference>
<keyword evidence="2" id="KW-0677">Repeat</keyword>
<gene>
    <name evidence="11" type="ORF">CDAUBV1_LOCUS11248</name>
</gene>
<dbReference type="InterPro" id="IPR040364">
    <property type="entry name" value="TTC21A/TTC21B"/>
</dbReference>
<feature type="compositionally biased region" description="Basic and acidic residues" evidence="5">
    <location>
        <begin position="941"/>
        <end position="960"/>
    </location>
</feature>
<dbReference type="PANTHER" id="PTHR14699:SF0">
    <property type="entry name" value="TETRATRICOPEPTIDE REPEAT PROTEIN 21 HOMOLOG"/>
    <property type="match status" value="1"/>
</dbReference>
<keyword evidence="3 4" id="KW-0802">TPR repeat</keyword>
<dbReference type="PROSITE" id="PS50005">
    <property type="entry name" value="TPR"/>
    <property type="match status" value="1"/>
</dbReference>
<feature type="compositionally biased region" description="Polar residues" evidence="5">
    <location>
        <begin position="1064"/>
        <end position="1079"/>
    </location>
</feature>
<accession>A0AAV2TL47</accession>
<feature type="region of interest" description="Disordered" evidence="5">
    <location>
        <begin position="941"/>
        <end position="964"/>
    </location>
</feature>
<feature type="domain" description="Tetratricopeptide repeat protein 21A/21B fifth ARM repeats" evidence="9">
    <location>
        <begin position="1104"/>
        <end position="1218"/>
    </location>
</feature>
<evidence type="ECO:0000259" key="6">
    <source>
        <dbReference type="Pfam" id="PF25060"/>
    </source>
</evidence>
<dbReference type="Pfam" id="PF25068">
    <property type="entry name" value="ARM_TT21_4th"/>
    <property type="match status" value="1"/>
</dbReference>
<dbReference type="Pfam" id="PF25058">
    <property type="entry name" value="ARM_TT21"/>
    <property type="match status" value="1"/>
</dbReference>
<dbReference type="SUPFAM" id="SSF48452">
    <property type="entry name" value="TPR-like"/>
    <property type="match status" value="5"/>
</dbReference>
<feature type="domain" description="Tetratricopeptide repeat protein 21A/21B fourth ARM" evidence="10">
    <location>
        <begin position="785"/>
        <end position="926"/>
    </location>
</feature>
<evidence type="ECO:0000256" key="2">
    <source>
        <dbReference type="ARBA" id="ARBA00022737"/>
    </source>
</evidence>
<dbReference type="GO" id="GO:0005929">
    <property type="term" value="C:cilium"/>
    <property type="evidence" value="ECO:0007669"/>
    <property type="project" value="GOC"/>
</dbReference>
<feature type="domain" description="Tetratricopeptide repeat protein 21A/21B second ARM" evidence="6">
    <location>
        <begin position="273"/>
        <end position="556"/>
    </location>
</feature>
<evidence type="ECO:0000259" key="9">
    <source>
        <dbReference type="Pfam" id="PF25064"/>
    </source>
</evidence>
<name>A0AAV2TL47_CALDB</name>
<dbReference type="Pfam" id="PF25062">
    <property type="entry name" value="ARM_TT21_N"/>
    <property type="match status" value="1"/>
</dbReference>
<dbReference type="InterPro" id="IPR056835">
    <property type="entry name" value="ARM_TT21_5th"/>
</dbReference>
<dbReference type="InterPro" id="IPR056833">
    <property type="entry name" value="ARM_TT21_N"/>
</dbReference>
<evidence type="ECO:0000256" key="3">
    <source>
        <dbReference type="ARBA" id="ARBA00022803"/>
    </source>
</evidence>
<dbReference type="Pfam" id="PF13176">
    <property type="entry name" value="TPR_7"/>
    <property type="match status" value="1"/>
</dbReference>
<organism evidence="11 12">
    <name type="scientific">Calicophoron daubneyi</name>
    <name type="common">Rumen fluke</name>
    <name type="synonym">Paramphistomum daubneyi</name>
    <dbReference type="NCBI Taxonomy" id="300641"/>
    <lineage>
        <taxon>Eukaryota</taxon>
        <taxon>Metazoa</taxon>
        <taxon>Spiralia</taxon>
        <taxon>Lophotrochozoa</taxon>
        <taxon>Platyhelminthes</taxon>
        <taxon>Trematoda</taxon>
        <taxon>Digenea</taxon>
        <taxon>Plagiorchiida</taxon>
        <taxon>Pronocephalata</taxon>
        <taxon>Paramphistomoidea</taxon>
        <taxon>Paramphistomidae</taxon>
        <taxon>Calicophoron</taxon>
    </lineage>
</organism>
<dbReference type="InterPro" id="IPR056836">
    <property type="entry name" value="ARM_TT21_4th"/>
</dbReference>
<dbReference type="Proteomes" id="UP001497525">
    <property type="component" value="Unassembled WGS sequence"/>
</dbReference>
<reference evidence="11" key="1">
    <citation type="submission" date="2024-06" db="EMBL/GenBank/DDBJ databases">
        <authorList>
            <person name="Liu X."/>
            <person name="Lenzi L."/>
            <person name="Haldenby T S."/>
            <person name="Uol C."/>
        </authorList>
    </citation>
    <scope>NUCLEOTIDE SEQUENCE</scope>
</reference>
<dbReference type="PANTHER" id="PTHR14699">
    <property type="entry name" value="STI2 PROTEIN-RELATED"/>
    <property type="match status" value="1"/>
</dbReference>
<dbReference type="InterPro" id="IPR019734">
    <property type="entry name" value="TPR_rpt"/>
</dbReference>
<evidence type="ECO:0000256" key="5">
    <source>
        <dbReference type="SAM" id="MobiDB-lite"/>
    </source>
</evidence>
<dbReference type="Pfam" id="PF25064">
    <property type="entry name" value="ARM_TT21_5th"/>
    <property type="match status" value="1"/>
</dbReference>
<dbReference type="InterPro" id="IPR056834">
    <property type="entry name" value="ARM_TT21_C"/>
</dbReference>
<feature type="domain" description="Tetratricopeptide repeat protein 21A/21B C-terminal ARM" evidence="8">
    <location>
        <begin position="1269"/>
        <end position="1475"/>
    </location>
</feature>
<dbReference type="GO" id="GO:0035721">
    <property type="term" value="P:intraciliary retrograde transport"/>
    <property type="evidence" value="ECO:0007669"/>
    <property type="project" value="TreeGrafter"/>
</dbReference>
<evidence type="ECO:0000259" key="8">
    <source>
        <dbReference type="Pfam" id="PF25063"/>
    </source>
</evidence>
<evidence type="ECO:0000313" key="12">
    <source>
        <dbReference type="Proteomes" id="UP001497525"/>
    </source>
</evidence>
<dbReference type="Gene3D" id="1.25.40.10">
    <property type="entry name" value="Tetratricopeptide repeat domain"/>
    <property type="match status" value="6"/>
</dbReference>
<feature type="region of interest" description="Disordered" evidence="5">
    <location>
        <begin position="614"/>
        <end position="634"/>
    </location>
</feature>
<proteinExistence type="inferred from homology"/>
<evidence type="ECO:0000259" key="7">
    <source>
        <dbReference type="Pfam" id="PF25062"/>
    </source>
</evidence>
<dbReference type="Pfam" id="PF25060">
    <property type="entry name" value="ARM_TT21_2nd"/>
    <property type="match status" value="1"/>
</dbReference>
<dbReference type="FunFam" id="1.25.40.10:FF:000377">
    <property type="entry name" value="Tetratricopeptide repeat domain 21B"/>
    <property type="match status" value="1"/>
</dbReference>
<protein>
    <recommendedName>
        <fullName evidence="13">Tetratricopeptide repeat protein 21B</fullName>
    </recommendedName>
</protein>
<evidence type="ECO:0008006" key="13">
    <source>
        <dbReference type="Google" id="ProtNLM"/>
    </source>
</evidence>
<comment type="caution">
    <text evidence="11">The sequence shown here is derived from an EMBL/GenBank/DDBJ whole genome shotgun (WGS) entry which is preliminary data.</text>
</comment>
<dbReference type="InterPro" id="IPR011990">
    <property type="entry name" value="TPR-like_helical_dom_sf"/>
</dbReference>
<dbReference type="EMBL" id="CAXLJL010000367">
    <property type="protein sequence ID" value="CAL5136964.1"/>
    <property type="molecule type" value="Genomic_DNA"/>
</dbReference>
<dbReference type="InterPro" id="IPR056832">
    <property type="entry name" value="ARM_TT21_2nd"/>
</dbReference>
<evidence type="ECO:0000256" key="4">
    <source>
        <dbReference type="PROSITE-ProRule" id="PRU00339"/>
    </source>
</evidence>
<comment type="similarity">
    <text evidence="1">Belongs to the TTC21 family.</text>
</comment>
<feature type="domain" description="Tetratricopeptide repeat protein 21A/21B N-terminal ARM repeat" evidence="7">
    <location>
        <begin position="13"/>
        <end position="236"/>
    </location>
</feature>
<feature type="repeat" description="TPR" evidence="4">
    <location>
        <begin position="749"/>
        <end position="782"/>
    </location>
</feature>
<evidence type="ECO:0000256" key="1">
    <source>
        <dbReference type="ARBA" id="ARBA00010935"/>
    </source>
</evidence>